<dbReference type="GO" id="GO:0034028">
    <property type="term" value="F:5-(carboxyamino)imidazole ribonucleotide synthase activity"/>
    <property type="evidence" value="ECO:0007669"/>
    <property type="project" value="UniProtKB-EC"/>
</dbReference>
<comment type="similarity">
    <text evidence="4 5">Belongs to the PurK/PurT family.</text>
</comment>
<dbReference type="Pfam" id="PF22660">
    <property type="entry name" value="RS_preATP-grasp-like"/>
    <property type="match status" value="1"/>
</dbReference>
<dbReference type="Pfam" id="PF02222">
    <property type="entry name" value="ATP-grasp"/>
    <property type="match status" value="1"/>
</dbReference>
<comment type="function">
    <text evidence="4">Catalyzes the ATP-dependent conversion of 5-aminoimidazole ribonucleotide (AIR) and HCO(3)(-) to N5-carboxyaminoimidazole ribonucleotide (N5-CAIR).</text>
</comment>
<feature type="binding site" evidence="4">
    <location>
        <position position="211"/>
    </location>
    <ligand>
        <name>ATP</name>
        <dbReference type="ChEBI" id="CHEBI:30616"/>
    </ligand>
</feature>
<feature type="binding site" evidence="4">
    <location>
        <position position="188"/>
    </location>
    <ligand>
        <name>ATP</name>
        <dbReference type="ChEBI" id="CHEBI:30616"/>
    </ligand>
</feature>
<name>A0ABQ0MSX6_9GAMM</name>
<organism evidence="7 8">
    <name type="scientific">Colwellia marinimaniae</name>
    <dbReference type="NCBI Taxonomy" id="1513592"/>
    <lineage>
        <taxon>Bacteria</taxon>
        <taxon>Pseudomonadati</taxon>
        <taxon>Pseudomonadota</taxon>
        <taxon>Gammaproteobacteria</taxon>
        <taxon>Alteromonadales</taxon>
        <taxon>Colwelliaceae</taxon>
        <taxon>Colwellia</taxon>
    </lineage>
</organism>
<dbReference type="HAMAP" id="MF_01928">
    <property type="entry name" value="PurK"/>
    <property type="match status" value="1"/>
</dbReference>
<dbReference type="InterPro" id="IPR040686">
    <property type="entry name" value="PurK_C"/>
</dbReference>
<comment type="subunit">
    <text evidence="4 5">Homodimer.</text>
</comment>
<feature type="binding site" evidence="4">
    <location>
        <begin position="263"/>
        <end position="264"/>
    </location>
    <ligand>
        <name>ATP</name>
        <dbReference type="ChEBI" id="CHEBI:30616"/>
    </ligand>
</feature>
<dbReference type="Pfam" id="PF17769">
    <property type="entry name" value="PurK_C"/>
    <property type="match status" value="1"/>
</dbReference>
<dbReference type="EMBL" id="BDQM01000006">
    <property type="protein sequence ID" value="GAW95463.1"/>
    <property type="molecule type" value="Genomic_DNA"/>
</dbReference>
<dbReference type="SUPFAM" id="SSF52440">
    <property type="entry name" value="PreATP-grasp domain"/>
    <property type="match status" value="1"/>
</dbReference>
<keyword evidence="3 4" id="KW-0067">ATP-binding</keyword>
<dbReference type="Gene3D" id="3.40.50.20">
    <property type="match status" value="1"/>
</dbReference>
<keyword evidence="4 5" id="KW-0436">Ligase</keyword>
<evidence type="ECO:0000256" key="1">
    <source>
        <dbReference type="ARBA" id="ARBA00022741"/>
    </source>
</evidence>
<dbReference type="PANTHER" id="PTHR11609:SF5">
    <property type="entry name" value="PHOSPHORIBOSYLAMINOIMIDAZOLE CARBOXYLASE"/>
    <property type="match status" value="1"/>
</dbReference>
<dbReference type="InterPro" id="IPR054350">
    <property type="entry name" value="PurT/PurK_preATP-grasp"/>
</dbReference>
<proteinExistence type="inferred from homology"/>
<evidence type="ECO:0000313" key="7">
    <source>
        <dbReference type="EMBL" id="GAW95463.1"/>
    </source>
</evidence>
<dbReference type="Gene3D" id="3.30.470.20">
    <property type="entry name" value="ATP-grasp fold, B domain"/>
    <property type="match status" value="1"/>
</dbReference>
<evidence type="ECO:0000313" key="8">
    <source>
        <dbReference type="Proteomes" id="UP000197068"/>
    </source>
</evidence>
<feature type="binding site" evidence="4">
    <location>
        <begin position="180"/>
        <end position="183"/>
    </location>
    <ligand>
        <name>ATP</name>
        <dbReference type="ChEBI" id="CHEBI:30616"/>
    </ligand>
</feature>
<evidence type="ECO:0000256" key="3">
    <source>
        <dbReference type="ARBA" id="ARBA00022840"/>
    </source>
</evidence>
<dbReference type="InterPro" id="IPR011761">
    <property type="entry name" value="ATP-grasp"/>
</dbReference>
<reference evidence="7 8" key="1">
    <citation type="submission" date="2017-06" db="EMBL/GenBank/DDBJ databases">
        <title>Whole Genome Sequences of Colwellia marinimaniae MTCD1.</title>
        <authorList>
            <person name="Kusumoto H."/>
            <person name="Inoue M."/>
            <person name="Tanikawa K."/>
            <person name="Maeji H."/>
            <person name="Cameron J.H."/>
            <person name="Bartlett D.H."/>
        </authorList>
    </citation>
    <scope>NUCLEOTIDE SEQUENCE [LARGE SCALE GENOMIC DNA]</scope>
    <source>
        <strain evidence="7 8">MTCD1</strain>
    </source>
</reference>
<feature type="domain" description="ATP-grasp" evidence="6">
    <location>
        <begin position="99"/>
        <end position="293"/>
    </location>
</feature>
<keyword evidence="2 4" id="KW-0658">Purine biosynthesis</keyword>
<dbReference type="InterPro" id="IPR003135">
    <property type="entry name" value="ATP-grasp_carboxylate-amine"/>
</dbReference>
<comment type="catalytic activity">
    <reaction evidence="4 5">
        <text>5-amino-1-(5-phospho-beta-D-ribosyl)imidazole + hydrogencarbonate + ATP = 5-carboxyamino-1-(5-phospho-D-ribosyl)imidazole + ADP + phosphate + 2 H(+)</text>
        <dbReference type="Rhea" id="RHEA:19317"/>
        <dbReference type="ChEBI" id="CHEBI:15378"/>
        <dbReference type="ChEBI" id="CHEBI:17544"/>
        <dbReference type="ChEBI" id="CHEBI:30616"/>
        <dbReference type="ChEBI" id="CHEBI:43474"/>
        <dbReference type="ChEBI" id="CHEBI:58730"/>
        <dbReference type="ChEBI" id="CHEBI:137981"/>
        <dbReference type="ChEBI" id="CHEBI:456216"/>
        <dbReference type="EC" id="6.3.4.18"/>
    </reaction>
</comment>
<feature type="binding site" evidence="4">
    <location>
        <position position="95"/>
    </location>
    <ligand>
        <name>ATP</name>
        <dbReference type="ChEBI" id="CHEBI:30616"/>
    </ligand>
</feature>
<dbReference type="EC" id="6.3.4.18" evidence="4 5"/>
<evidence type="ECO:0000256" key="5">
    <source>
        <dbReference type="RuleBase" id="RU361200"/>
    </source>
</evidence>
<dbReference type="PANTHER" id="PTHR11609">
    <property type="entry name" value="PURINE BIOSYNTHESIS PROTEIN 6/7, PUR6/7"/>
    <property type="match status" value="1"/>
</dbReference>
<dbReference type="PROSITE" id="PS50975">
    <property type="entry name" value="ATP_GRASP"/>
    <property type="match status" value="1"/>
</dbReference>
<keyword evidence="1 4" id="KW-0547">Nucleotide-binding</keyword>
<dbReference type="NCBIfam" id="TIGR01161">
    <property type="entry name" value="purK"/>
    <property type="match status" value="1"/>
</dbReference>
<accession>A0ABQ0MSX6</accession>
<evidence type="ECO:0000256" key="2">
    <source>
        <dbReference type="ARBA" id="ARBA00022755"/>
    </source>
</evidence>
<dbReference type="InterPro" id="IPR005875">
    <property type="entry name" value="PurK"/>
</dbReference>
<comment type="caution">
    <text evidence="7">The sequence shown here is derived from an EMBL/GenBank/DDBJ whole genome shotgun (WGS) entry which is preliminary data.</text>
</comment>
<keyword evidence="8" id="KW-1185">Reference proteome</keyword>
<sequence>MMKKVLVLGAGQLARMMQLAGTPLNLDVKALDVSSNKVVHPITPEHIYGDLAAGIIHADVITAEFEHVAHDILDQCQQSGKLFPKSEAIKIGGDRRLEKALLESCNTANAKHYFVNSKEDFDKAISYLSLPIIFKTALEGYDGKGQWRLKVAADAEAIWQEMADFLNASTTTVKQGIVAEQMVPFDREISLVGVRRVNGDVAVYPLTENHHTNGILTVSVAAPINTKLQEQAGTVFKALSDKLNYVGVMAIEFFQVGNQLLVNEIAPRVHNSGHWTQQGADTCQFENHLRAICDLPLGSTALVRPTAMVNIIGEDTIPDEVLAIASVSVHWYNKGKRAGRKMGHINVSGEHELQLAQRLQSLADILCPKAFPDLNDFAKNYLDKQNK</sequence>
<dbReference type="Proteomes" id="UP000197068">
    <property type="component" value="Unassembled WGS sequence"/>
</dbReference>
<feature type="binding site" evidence="4">
    <location>
        <begin position="140"/>
        <end position="146"/>
    </location>
    <ligand>
        <name>ATP</name>
        <dbReference type="ChEBI" id="CHEBI:30616"/>
    </ligand>
</feature>
<comment type="function">
    <text evidence="5">Catalyzes the ATP-dependent conversion of 5-aminoimidazole ribonucleotide (AIR) and HCO(3)- to N5-carboxyaminoimidazole ribonucleotide (N5-CAIR).</text>
</comment>
<protein>
    <recommendedName>
        <fullName evidence="4 5">N5-carboxyaminoimidazole ribonucleotide synthase</fullName>
        <shortName evidence="4 5">N5-CAIR synthase</shortName>
        <ecNumber evidence="4 5">6.3.4.18</ecNumber>
    </recommendedName>
    <alternativeName>
        <fullName evidence="4 5">5-(carboxyamino)imidazole ribonucleotide synthetase</fullName>
    </alternativeName>
</protein>
<dbReference type="NCBIfam" id="NF004679">
    <property type="entry name" value="PRK06019.1-5"/>
    <property type="match status" value="1"/>
</dbReference>
<dbReference type="InterPro" id="IPR011054">
    <property type="entry name" value="Rudment_hybrid_motif"/>
</dbReference>
<feature type="binding site" evidence="4">
    <location>
        <position position="135"/>
    </location>
    <ligand>
        <name>ATP</name>
        <dbReference type="ChEBI" id="CHEBI:30616"/>
    </ligand>
</feature>
<evidence type="ECO:0000256" key="4">
    <source>
        <dbReference type="HAMAP-Rule" id="MF_01928"/>
    </source>
</evidence>
<dbReference type="SUPFAM" id="SSF51246">
    <property type="entry name" value="Rudiment single hybrid motif"/>
    <property type="match status" value="1"/>
</dbReference>
<evidence type="ECO:0000259" key="6">
    <source>
        <dbReference type="PROSITE" id="PS50975"/>
    </source>
</evidence>
<dbReference type="SUPFAM" id="SSF56059">
    <property type="entry name" value="Glutathione synthetase ATP-binding domain-like"/>
    <property type="match status" value="1"/>
</dbReference>
<dbReference type="InterPro" id="IPR016185">
    <property type="entry name" value="PreATP-grasp_dom_sf"/>
</dbReference>
<dbReference type="Gene3D" id="3.30.1490.20">
    <property type="entry name" value="ATP-grasp fold, A domain"/>
    <property type="match status" value="1"/>
</dbReference>
<dbReference type="InterPro" id="IPR013815">
    <property type="entry name" value="ATP_grasp_subdomain_1"/>
</dbReference>
<gene>
    <name evidence="4 5 7" type="primary">purK</name>
    <name evidence="7" type="ORF">MTCD1_01065</name>
</gene>
<comment type="pathway">
    <text evidence="4 5">Purine metabolism; IMP biosynthesis via de novo pathway; 5-amino-1-(5-phospho-D-ribosyl)imidazole-4-carboxylate from 5-amino-1-(5-phospho-D-ribosyl)imidazole (N5-CAIR route): step 1/2.</text>
</comment>